<evidence type="ECO:0000313" key="3">
    <source>
        <dbReference type="Proteomes" id="UP000032142"/>
    </source>
</evidence>
<keyword evidence="2" id="KW-0687">Ribonucleoprotein</keyword>
<dbReference type="PANTHER" id="PTHR14942:SF0">
    <property type="entry name" value="U11_U12 SMALL NUCLEAR RIBONUCLEOPROTEIN 25 KDA PROTEIN"/>
    <property type="match status" value="1"/>
</dbReference>
<evidence type="ECO:0000313" key="2">
    <source>
        <dbReference type="EMBL" id="KHG27421.1"/>
    </source>
</evidence>
<dbReference type="InterPro" id="IPR040610">
    <property type="entry name" value="SNRNP25_ubiquitin"/>
</dbReference>
<dbReference type="InterPro" id="IPR039690">
    <property type="entry name" value="SNRNP25"/>
</dbReference>
<dbReference type="AlphaFoldDB" id="A0A0B0PVI8"/>
<keyword evidence="3" id="KW-1185">Reference proteome</keyword>
<name>A0A0B0PVI8_GOSAR</name>
<dbReference type="InterPro" id="IPR029071">
    <property type="entry name" value="Ubiquitin-like_domsf"/>
</dbReference>
<dbReference type="Gene3D" id="3.10.20.90">
    <property type="entry name" value="Phosphatidylinositol 3-kinase Catalytic Subunit, Chain A, domain 1"/>
    <property type="match status" value="1"/>
</dbReference>
<gene>
    <name evidence="2" type="ORF">F383_34539</name>
</gene>
<proteinExistence type="predicted"/>
<dbReference type="GO" id="GO:1990904">
    <property type="term" value="C:ribonucleoprotein complex"/>
    <property type="evidence" value="ECO:0007669"/>
    <property type="project" value="UniProtKB-KW"/>
</dbReference>
<dbReference type="EMBL" id="KN441016">
    <property type="protein sequence ID" value="KHG27421.1"/>
    <property type="molecule type" value="Genomic_DNA"/>
</dbReference>
<feature type="domain" description="SNRNP25 ubiquitin-like" evidence="1">
    <location>
        <begin position="1"/>
        <end position="56"/>
    </location>
</feature>
<reference evidence="3" key="1">
    <citation type="submission" date="2014-09" db="EMBL/GenBank/DDBJ databases">
        <authorList>
            <person name="Mudge J."/>
            <person name="Ramaraj T."/>
            <person name="Lindquist I.E."/>
            <person name="Bharti A.K."/>
            <person name="Sundararajan A."/>
            <person name="Cameron C.T."/>
            <person name="Woodward J.E."/>
            <person name="May G.D."/>
            <person name="Brubaker C."/>
            <person name="Broadhvest J."/>
            <person name="Wilkins T.A."/>
        </authorList>
    </citation>
    <scope>NUCLEOTIDE SEQUENCE</scope>
    <source>
        <strain evidence="3">cv. AKA8401</strain>
    </source>
</reference>
<organism evidence="2 3">
    <name type="scientific">Gossypium arboreum</name>
    <name type="common">Tree cotton</name>
    <name type="synonym">Gossypium nanking</name>
    <dbReference type="NCBI Taxonomy" id="29729"/>
    <lineage>
        <taxon>Eukaryota</taxon>
        <taxon>Viridiplantae</taxon>
        <taxon>Streptophyta</taxon>
        <taxon>Embryophyta</taxon>
        <taxon>Tracheophyta</taxon>
        <taxon>Spermatophyta</taxon>
        <taxon>Magnoliopsida</taxon>
        <taxon>eudicotyledons</taxon>
        <taxon>Gunneridae</taxon>
        <taxon>Pentapetalae</taxon>
        <taxon>rosids</taxon>
        <taxon>malvids</taxon>
        <taxon>Malvales</taxon>
        <taxon>Malvaceae</taxon>
        <taxon>Malvoideae</taxon>
        <taxon>Gossypium</taxon>
    </lineage>
</organism>
<dbReference type="Proteomes" id="UP000032142">
    <property type="component" value="Unassembled WGS sequence"/>
</dbReference>
<accession>A0A0B0PVI8</accession>
<dbReference type="GO" id="GO:0000398">
    <property type="term" value="P:mRNA splicing, via spliceosome"/>
    <property type="evidence" value="ECO:0007669"/>
    <property type="project" value="InterPro"/>
</dbReference>
<dbReference type="SUPFAM" id="SSF54236">
    <property type="entry name" value="Ubiquitin-like"/>
    <property type="match status" value="1"/>
</dbReference>
<protein>
    <submittedName>
        <fullName evidence="2">U11/U12 small nuclear ribonucleoprotein 25 kDa</fullName>
    </submittedName>
</protein>
<sequence length="75" mass="8499">MCISIVKLDGTFFDVAVMNSATVKDLKLTIKKKVIELEQSKMGHQQISWYIFYLMLSQKVLGDILRGENTISSMA</sequence>
<dbReference type="Pfam" id="PF18036">
    <property type="entry name" value="Ubiquitin_4"/>
    <property type="match status" value="1"/>
</dbReference>
<evidence type="ECO:0000259" key="1">
    <source>
        <dbReference type="Pfam" id="PF18036"/>
    </source>
</evidence>
<dbReference type="PANTHER" id="PTHR14942">
    <property type="entry name" value="U11/U12 SMALL NUCLEAR RIBONUCLEOPROTEIN 25 KDA PROTEIN"/>
    <property type="match status" value="1"/>
</dbReference>